<evidence type="ECO:0000256" key="1">
    <source>
        <dbReference type="SAM" id="MobiDB-lite"/>
    </source>
</evidence>
<feature type="compositionally biased region" description="Basic and acidic residues" evidence="1">
    <location>
        <begin position="433"/>
        <end position="446"/>
    </location>
</feature>
<evidence type="ECO:0000259" key="2">
    <source>
        <dbReference type="Pfam" id="PF22749"/>
    </source>
</evidence>
<gene>
    <name evidence="3" type="ORF">CFIMG_003557RA</name>
</gene>
<sequence>MFRRTWEGLPQDIIFGDTLAELGYFINDIDEVRSLDNPDNYFRFHLSKNDRINERQRFHFNDALESIIIDRLHGEGLKTVRLPLEVKSPSQPHIPILVSENLAQRRRVVLFLGESTQSLGVLSHRIIGGRGGINEGSLVSLVKSLAKQQSAPNDSNPPGIIIANIGGNWWWPEGKRALSPAMAQAIPLASSAFNGREYDAELNAVPQLETWKRHLRYLMNTAVPSLIAHDTLIDVIAVGDAVDGFLEYLNDETTWALNKDRLNAGAFMGGAFFTDSINVGLSNFLAQRCRTWAVHQAPVNAPLLGLTGHRSPSITNSTGCPIYSSGEPYYNECSLIRAKDYVTQWLYEVSQMPDYKNPHLSELAIFGDNTATAENDDDWTIDHSSGPRHIEPSYPEPDLAEDDFQVIRNLVGDYRNWNREKLQETDQIIESSGQEKDKDGKQGLRK</sequence>
<evidence type="ECO:0000313" key="3">
    <source>
        <dbReference type="EMBL" id="PHH54574.1"/>
    </source>
</evidence>
<feature type="region of interest" description="Disordered" evidence="1">
    <location>
        <begin position="379"/>
        <end position="398"/>
    </location>
</feature>
<dbReference type="PANTHER" id="PTHR21357:SF4">
    <property type="entry name" value="FAM172 FAMILY PROTEIN HOMOLOG CG10038"/>
    <property type="match status" value="1"/>
</dbReference>
<dbReference type="Proteomes" id="UP000222788">
    <property type="component" value="Unassembled WGS sequence"/>
</dbReference>
<feature type="domain" description="Arb2" evidence="2">
    <location>
        <begin position="15"/>
        <end position="299"/>
    </location>
</feature>
<feature type="region of interest" description="Disordered" evidence="1">
    <location>
        <begin position="425"/>
        <end position="446"/>
    </location>
</feature>
<dbReference type="AlphaFoldDB" id="A0A2C5XCU9"/>
<accession>A0A2C5XCU9</accession>
<comment type="caution">
    <text evidence="3">The sequence shown here is derived from an EMBL/GenBank/DDBJ whole genome shotgun (WGS) entry which is preliminary data.</text>
</comment>
<keyword evidence="4" id="KW-1185">Reference proteome</keyword>
<protein>
    <recommendedName>
        <fullName evidence="2">Arb2 domain-containing protein</fullName>
    </recommendedName>
</protein>
<organism evidence="3 4">
    <name type="scientific">Ceratocystis fimbriata CBS 114723</name>
    <dbReference type="NCBI Taxonomy" id="1035309"/>
    <lineage>
        <taxon>Eukaryota</taxon>
        <taxon>Fungi</taxon>
        <taxon>Dikarya</taxon>
        <taxon>Ascomycota</taxon>
        <taxon>Pezizomycotina</taxon>
        <taxon>Sordariomycetes</taxon>
        <taxon>Hypocreomycetidae</taxon>
        <taxon>Microascales</taxon>
        <taxon>Ceratocystidaceae</taxon>
        <taxon>Ceratocystis</taxon>
    </lineage>
</organism>
<reference evidence="3 4" key="1">
    <citation type="journal article" date="2013" name="Fungal Biol.">
        <title>Analysis of microsatellite markers in the genome of the plant pathogen Ceratocystis fimbriata.</title>
        <authorList>
            <person name="Simpson M.C."/>
            <person name="Wilken P.M."/>
            <person name="Coetzee M.P."/>
            <person name="Wingfield M.J."/>
            <person name="Wingfield B.D."/>
        </authorList>
    </citation>
    <scope>NUCLEOTIDE SEQUENCE [LARGE SCALE GENOMIC DNA]</scope>
    <source>
        <strain evidence="3 4">CBS 114723</strain>
    </source>
</reference>
<evidence type="ECO:0000313" key="4">
    <source>
        <dbReference type="Proteomes" id="UP000222788"/>
    </source>
</evidence>
<dbReference type="InterPro" id="IPR048263">
    <property type="entry name" value="Arb2"/>
</dbReference>
<proteinExistence type="predicted"/>
<dbReference type="OrthoDB" id="421951at2759"/>
<dbReference type="Pfam" id="PF22749">
    <property type="entry name" value="Arb2"/>
    <property type="match status" value="1"/>
</dbReference>
<dbReference type="PANTHER" id="PTHR21357">
    <property type="entry name" value="FAM172 FAMILY PROTEIN HOMOLOG CG10038"/>
    <property type="match status" value="1"/>
</dbReference>
<dbReference type="STRING" id="1035309.A0A2C5XCU9"/>
<dbReference type="GO" id="GO:0031048">
    <property type="term" value="P:regulatory ncRNA-mediated heterochromatin formation"/>
    <property type="evidence" value="ECO:0007669"/>
    <property type="project" value="TreeGrafter"/>
</dbReference>
<dbReference type="GO" id="GO:0035197">
    <property type="term" value="F:siRNA binding"/>
    <property type="evidence" value="ECO:0007669"/>
    <property type="project" value="TreeGrafter"/>
</dbReference>
<reference evidence="3 4" key="2">
    <citation type="journal article" date="2013" name="IMA Fungus">
        <title>IMA Genome-F 1: Ceratocystis fimbriata: Draft nuclear genome sequence for the plant pathogen, Ceratocystis fimbriata.</title>
        <authorList>
            <person name="Wilken P.M."/>
            <person name="Steenkamp E.T."/>
            <person name="Wingfield M.J."/>
            <person name="de Beer Z.W."/>
            <person name="Wingfield B.D."/>
        </authorList>
    </citation>
    <scope>NUCLEOTIDE SEQUENCE [LARGE SCALE GENOMIC DNA]</scope>
    <source>
        <strain evidence="3 4">CBS 114723</strain>
    </source>
</reference>
<dbReference type="InterPro" id="IPR053858">
    <property type="entry name" value="Arb2_dom"/>
</dbReference>
<dbReference type="GO" id="GO:0005634">
    <property type="term" value="C:nucleus"/>
    <property type="evidence" value="ECO:0007669"/>
    <property type="project" value="TreeGrafter"/>
</dbReference>
<name>A0A2C5XCU9_9PEZI</name>
<dbReference type="EMBL" id="APWK03000024">
    <property type="protein sequence ID" value="PHH54574.1"/>
    <property type="molecule type" value="Genomic_DNA"/>
</dbReference>